<evidence type="ECO:0000259" key="8">
    <source>
        <dbReference type="SMART" id="SM00827"/>
    </source>
</evidence>
<dbReference type="EMBL" id="CP031611">
    <property type="protein sequence ID" value="AXP09532.1"/>
    <property type="molecule type" value="Genomic_DNA"/>
</dbReference>
<dbReference type="GO" id="GO:0004314">
    <property type="term" value="F:[acyl-carrier-protein] S-malonyltransferase activity"/>
    <property type="evidence" value="ECO:0007669"/>
    <property type="project" value="UniProtKB-EC"/>
</dbReference>
<keyword evidence="11" id="KW-1185">Reference proteome</keyword>
<gene>
    <name evidence="10" type="primary">fabD</name>
    <name evidence="9" type="ORF">A2J15_005485</name>
    <name evidence="10" type="ORF">DZD40_03730</name>
</gene>
<dbReference type="NCBIfam" id="TIGR00128">
    <property type="entry name" value="fabD"/>
    <property type="match status" value="1"/>
</dbReference>
<feature type="active site" evidence="7">
    <location>
        <position position="201"/>
    </location>
</feature>
<dbReference type="GO" id="GO:0006633">
    <property type="term" value="P:fatty acid biosynthetic process"/>
    <property type="evidence" value="ECO:0007669"/>
    <property type="project" value="TreeGrafter"/>
</dbReference>
<dbReference type="Gene3D" id="3.40.366.10">
    <property type="entry name" value="Malonyl-Coenzyme A Acyl Carrier Protein, domain 2"/>
    <property type="match status" value="1"/>
</dbReference>
<dbReference type="EC" id="2.3.1.39" evidence="1 6"/>
<name>A0A424Z106_9BACT</name>
<evidence type="ECO:0000313" key="9">
    <source>
        <dbReference type="EMBL" id="AXP09532.1"/>
    </source>
</evidence>
<feature type="domain" description="Malonyl-CoA:ACP transacylase (MAT)" evidence="8">
    <location>
        <begin position="6"/>
        <end position="285"/>
    </location>
</feature>
<comment type="catalytic activity">
    <reaction evidence="5 6">
        <text>holo-[ACP] + malonyl-CoA = malonyl-[ACP] + CoA</text>
        <dbReference type="Rhea" id="RHEA:41792"/>
        <dbReference type="Rhea" id="RHEA-COMP:9623"/>
        <dbReference type="Rhea" id="RHEA-COMP:9685"/>
        <dbReference type="ChEBI" id="CHEBI:57287"/>
        <dbReference type="ChEBI" id="CHEBI:57384"/>
        <dbReference type="ChEBI" id="CHEBI:64479"/>
        <dbReference type="ChEBI" id="CHEBI:78449"/>
        <dbReference type="EC" id="2.3.1.39"/>
    </reaction>
</comment>
<dbReference type="KEGG" id="chw:A2J15_005485"/>
<dbReference type="RefSeq" id="WP_066778639.1">
    <property type="nucleotide sequence ID" value="NZ_CBCSFE010000006.1"/>
</dbReference>
<dbReference type="EMBL" id="QURW01000007">
    <property type="protein sequence ID" value="RQD87845.1"/>
    <property type="molecule type" value="Genomic_DNA"/>
</dbReference>
<proteinExistence type="inferred from homology"/>
<dbReference type="GO" id="GO:0005829">
    <property type="term" value="C:cytosol"/>
    <property type="evidence" value="ECO:0007669"/>
    <property type="project" value="TreeGrafter"/>
</dbReference>
<dbReference type="GeneID" id="44004973"/>
<dbReference type="PANTHER" id="PTHR42681:SF1">
    <property type="entry name" value="MALONYL-COA-ACYL CARRIER PROTEIN TRANSACYLASE, MITOCHONDRIAL"/>
    <property type="match status" value="1"/>
</dbReference>
<organism evidence="10 12">
    <name type="scientific">Campylobacter hepaticus</name>
    <dbReference type="NCBI Taxonomy" id="1813019"/>
    <lineage>
        <taxon>Bacteria</taxon>
        <taxon>Pseudomonadati</taxon>
        <taxon>Campylobacterota</taxon>
        <taxon>Epsilonproteobacteria</taxon>
        <taxon>Campylobacterales</taxon>
        <taxon>Campylobacteraceae</taxon>
        <taxon>Campylobacter</taxon>
    </lineage>
</organism>
<protein>
    <recommendedName>
        <fullName evidence="2 6">Malonyl CoA-acyl carrier protein transacylase</fullName>
        <ecNumber evidence="1 6">2.3.1.39</ecNumber>
    </recommendedName>
</protein>
<evidence type="ECO:0000256" key="6">
    <source>
        <dbReference type="PIRNR" id="PIRNR000446"/>
    </source>
</evidence>
<dbReference type="SUPFAM" id="SSF52151">
    <property type="entry name" value="FabD/lysophospholipase-like"/>
    <property type="match status" value="1"/>
</dbReference>
<dbReference type="STRING" id="1813019.A2J15_03305"/>
<evidence type="ECO:0000256" key="1">
    <source>
        <dbReference type="ARBA" id="ARBA00013258"/>
    </source>
</evidence>
<dbReference type="Pfam" id="PF00698">
    <property type="entry name" value="Acyl_transf_1"/>
    <property type="match status" value="1"/>
</dbReference>
<dbReference type="InterPro" id="IPR050858">
    <property type="entry name" value="Mal-CoA-ACP_Trans/PKS_FabD"/>
</dbReference>
<dbReference type="SMART" id="SM00827">
    <property type="entry name" value="PKS_AT"/>
    <property type="match status" value="1"/>
</dbReference>
<evidence type="ECO:0000256" key="7">
    <source>
        <dbReference type="PIRSR" id="PIRSR000446-1"/>
    </source>
</evidence>
<feature type="active site" evidence="7">
    <location>
        <position position="91"/>
    </location>
</feature>
<evidence type="ECO:0000256" key="3">
    <source>
        <dbReference type="ARBA" id="ARBA00022679"/>
    </source>
</evidence>
<dbReference type="InterPro" id="IPR014043">
    <property type="entry name" value="Acyl_transferase_dom"/>
</dbReference>
<dbReference type="InterPro" id="IPR001227">
    <property type="entry name" value="Ac_transferase_dom_sf"/>
</dbReference>
<evidence type="ECO:0000256" key="5">
    <source>
        <dbReference type="ARBA" id="ARBA00048462"/>
    </source>
</evidence>
<dbReference type="InterPro" id="IPR024925">
    <property type="entry name" value="Malonyl_CoA-ACP_transAc"/>
</dbReference>
<evidence type="ECO:0000313" key="11">
    <source>
        <dbReference type="Proteomes" id="UP000093205"/>
    </source>
</evidence>
<reference evidence="11 12" key="1">
    <citation type="submission" date="2018-08" db="EMBL/GenBank/DDBJ databases">
        <title>Survival mechanisms of Campylobacter hepaticus identified by genomic analysis and comparative transcriptomic analysis of in vivo and in vitro derived bacteria.</title>
        <authorList>
            <person name="Van T.T.H."/>
            <person name="Moore R.J."/>
        </authorList>
    </citation>
    <scope>NUCLEOTIDE SEQUENCE [LARGE SCALE GENOMIC DNA]</scope>
    <source>
        <strain evidence="10 12">54L</strain>
        <strain evidence="9 11">HV10</strain>
    </source>
</reference>
<dbReference type="SUPFAM" id="SSF55048">
    <property type="entry name" value="Probable ACP-binding domain of malonyl-CoA ACP transacylase"/>
    <property type="match status" value="1"/>
</dbReference>
<evidence type="ECO:0000256" key="2">
    <source>
        <dbReference type="ARBA" id="ARBA00018953"/>
    </source>
</evidence>
<comment type="similarity">
    <text evidence="6">Belongs to the fabD family.</text>
</comment>
<dbReference type="Gene3D" id="3.30.70.250">
    <property type="entry name" value="Malonyl-CoA ACP transacylase, ACP-binding"/>
    <property type="match status" value="1"/>
</dbReference>
<keyword evidence="4 6" id="KW-0012">Acyltransferase</keyword>
<evidence type="ECO:0000256" key="4">
    <source>
        <dbReference type="ARBA" id="ARBA00023315"/>
    </source>
</evidence>
<dbReference type="AlphaFoldDB" id="A0A424Z106"/>
<dbReference type="InterPro" id="IPR004410">
    <property type="entry name" value="Malonyl_CoA-ACP_transAc_FabD"/>
</dbReference>
<dbReference type="InterPro" id="IPR016036">
    <property type="entry name" value="Malonyl_transacylase_ACP-bd"/>
</dbReference>
<evidence type="ECO:0000313" key="12">
    <source>
        <dbReference type="Proteomes" id="UP000286095"/>
    </source>
</evidence>
<dbReference type="InterPro" id="IPR016035">
    <property type="entry name" value="Acyl_Trfase/lysoPLipase"/>
</dbReference>
<evidence type="ECO:0000313" key="10">
    <source>
        <dbReference type="EMBL" id="RQD87845.1"/>
    </source>
</evidence>
<dbReference type="PIRSF" id="PIRSF000446">
    <property type="entry name" value="Mct"/>
    <property type="match status" value="1"/>
</dbReference>
<dbReference type="Proteomes" id="UP000093205">
    <property type="component" value="Chromosome"/>
</dbReference>
<keyword evidence="3 6" id="KW-0808">Transferase</keyword>
<dbReference type="PANTHER" id="PTHR42681">
    <property type="entry name" value="MALONYL-COA-ACYL CARRIER PROTEIN TRANSACYLASE, MITOCHONDRIAL"/>
    <property type="match status" value="1"/>
</dbReference>
<accession>A0A424Z106</accession>
<sequence>MNAAFIFPGQGSQNFGMGKDFYENSVKAKQLLENASDFCKIDFKYLLFEENDKLNQSEFTQPAIVLNSLMAYSVVLENVPDLSFKLALGHSLGEFSALAVSDAFSFLEVLSLVNKRGFFMQEDCAKIQAGMMVILGLDDILIEELCQKARKENKQIFPANYNCDGQIVIAGLKSDLADCENMFKNAGAKRVMLLNMSVASHCPLLENASNKLFVELEKVLKEDFKTVLSNVNAKAYSNKKEALALLKAQLVSPVLYKQSIKTCENEIDYFVEFGASVLKGLNKKISLKETYALTNMSDIDKFLKAVL</sequence>
<dbReference type="Proteomes" id="UP000286095">
    <property type="component" value="Unassembled WGS sequence"/>
</dbReference>
<dbReference type="OrthoDB" id="9808564at2"/>